<accession>A0A9D1PTP8</accession>
<evidence type="ECO:0000313" key="3">
    <source>
        <dbReference type="Proteomes" id="UP000823936"/>
    </source>
</evidence>
<proteinExistence type="predicted"/>
<dbReference type="EMBL" id="DXHU01000023">
    <property type="protein sequence ID" value="HIV99348.1"/>
    <property type="molecule type" value="Genomic_DNA"/>
</dbReference>
<dbReference type="PANTHER" id="PTHR21064">
    <property type="entry name" value="AMINOGLYCOSIDE PHOSPHOTRANSFERASE DOMAIN-CONTAINING PROTEIN-RELATED"/>
    <property type="match status" value="1"/>
</dbReference>
<evidence type="ECO:0000313" key="2">
    <source>
        <dbReference type="EMBL" id="HIV99348.1"/>
    </source>
</evidence>
<reference evidence="2" key="1">
    <citation type="journal article" date="2021" name="PeerJ">
        <title>Extensive microbial diversity within the chicken gut microbiome revealed by metagenomics and culture.</title>
        <authorList>
            <person name="Gilroy R."/>
            <person name="Ravi A."/>
            <person name="Getino M."/>
            <person name="Pursley I."/>
            <person name="Horton D.L."/>
            <person name="Alikhan N.F."/>
            <person name="Baker D."/>
            <person name="Gharbi K."/>
            <person name="Hall N."/>
            <person name="Watson M."/>
            <person name="Adriaenssens E.M."/>
            <person name="Foster-Nyarko E."/>
            <person name="Jarju S."/>
            <person name="Secka A."/>
            <person name="Antonio M."/>
            <person name="Oren A."/>
            <person name="Chaudhuri R.R."/>
            <person name="La Ragione R."/>
            <person name="Hildebrand F."/>
            <person name="Pallen M.J."/>
        </authorList>
    </citation>
    <scope>NUCLEOTIDE SEQUENCE</scope>
    <source>
        <strain evidence="2">Gambia11-129</strain>
    </source>
</reference>
<dbReference type="SUPFAM" id="SSF56112">
    <property type="entry name" value="Protein kinase-like (PK-like)"/>
    <property type="match status" value="1"/>
</dbReference>
<dbReference type="InterPro" id="IPR050249">
    <property type="entry name" value="Pseudomonas-type_ThrB"/>
</dbReference>
<dbReference type="InterPro" id="IPR011009">
    <property type="entry name" value="Kinase-like_dom_sf"/>
</dbReference>
<protein>
    <submittedName>
        <fullName evidence="2">Aminoglycoside phosphotransferase family protein</fullName>
    </submittedName>
</protein>
<dbReference type="Proteomes" id="UP000823936">
    <property type="component" value="Unassembled WGS sequence"/>
</dbReference>
<dbReference type="Pfam" id="PF01636">
    <property type="entry name" value="APH"/>
    <property type="match status" value="1"/>
</dbReference>
<dbReference type="InterPro" id="IPR002575">
    <property type="entry name" value="Aminoglycoside_PTrfase"/>
</dbReference>
<sequence>MEANMDNLEKAKSIIGNFRIDGELEKIKINTQGHINSTFISTFTENGKVRKYTHQMINKSVFTHPDEVMSNIMLVTEHIQNKVRRMDEAESRCLSVVLSRDGKPYYIDSDGEYWRTYHFIDDVDTFDKMDSDKIAYELGRAIGNFQSQLSDFDSSKLYTTIKDFHNMNWRYEQLDEAVRNNKAGRLSLVSAELEFLYANKERGCRIWNGFADGSIPSRVTHNDTKLNNVLFSKKTGEGICVIDLDTIMPGTILFDTGDMIRVSCSTVTEDEKDLSKIDFSVSFYKSIFKGYLEKADYLEDIEKSLIKESGRTITQIMAVRFLTDYLNGDVYYHIAYPEHNIVRARNQIQLMKKMDEHWDEY</sequence>
<dbReference type="PANTHER" id="PTHR21064:SF5">
    <property type="entry name" value="SLR1880 PROTEIN"/>
    <property type="match status" value="1"/>
</dbReference>
<evidence type="ECO:0000259" key="1">
    <source>
        <dbReference type="Pfam" id="PF01636"/>
    </source>
</evidence>
<name>A0A9D1PTP8_9SPIO</name>
<reference evidence="2" key="2">
    <citation type="submission" date="2021-04" db="EMBL/GenBank/DDBJ databases">
        <authorList>
            <person name="Gilroy R."/>
        </authorList>
    </citation>
    <scope>NUCLEOTIDE SEQUENCE</scope>
    <source>
        <strain evidence="2">Gambia11-129</strain>
    </source>
</reference>
<feature type="domain" description="Aminoglycoside phosphotransferase" evidence="1">
    <location>
        <begin position="113"/>
        <end position="267"/>
    </location>
</feature>
<dbReference type="Gene3D" id="3.90.1200.10">
    <property type="match status" value="1"/>
</dbReference>
<dbReference type="AlphaFoldDB" id="A0A9D1PTP8"/>
<organism evidence="2 3">
    <name type="scientific">Candidatus Ornithospirochaeta avicola</name>
    <dbReference type="NCBI Taxonomy" id="2840896"/>
    <lineage>
        <taxon>Bacteria</taxon>
        <taxon>Pseudomonadati</taxon>
        <taxon>Spirochaetota</taxon>
        <taxon>Spirochaetia</taxon>
        <taxon>Spirochaetales</taxon>
        <taxon>Spirochaetaceae</taxon>
        <taxon>Spirochaetaceae incertae sedis</taxon>
        <taxon>Candidatus Ornithospirochaeta</taxon>
    </lineage>
</organism>
<gene>
    <name evidence="2" type="ORF">IAB12_06200</name>
</gene>
<comment type="caution">
    <text evidence="2">The sequence shown here is derived from an EMBL/GenBank/DDBJ whole genome shotgun (WGS) entry which is preliminary data.</text>
</comment>